<dbReference type="AlphaFoldDB" id="A0ABD3IQV8"/>
<sequence length="105" mass="11783">MGSCSCSCSNHGVLILLFIALQALVFVPHVSALTTREMALRWHTENKLLLVKNMPRRLLLSEEAVVDDLLERQILAPTPTVAPFDPNQSQKRRVPRGSDPIHNRC</sequence>
<organism evidence="3 4">
    <name type="scientific">Eucalyptus globulus</name>
    <name type="common">Tasmanian blue gum</name>
    <dbReference type="NCBI Taxonomy" id="34317"/>
    <lineage>
        <taxon>Eukaryota</taxon>
        <taxon>Viridiplantae</taxon>
        <taxon>Streptophyta</taxon>
        <taxon>Embryophyta</taxon>
        <taxon>Tracheophyta</taxon>
        <taxon>Spermatophyta</taxon>
        <taxon>Magnoliopsida</taxon>
        <taxon>eudicotyledons</taxon>
        <taxon>Gunneridae</taxon>
        <taxon>Pentapetalae</taxon>
        <taxon>rosids</taxon>
        <taxon>malvids</taxon>
        <taxon>Myrtales</taxon>
        <taxon>Myrtaceae</taxon>
        <taxon>Myrtoideae</taxon>
        <taxon>Eucalypteae</taxon>
        <taxon>Eucalyptus</taxon>
    </lineage>
</organism>
<dbReference type="PANTHER" id="PTHR36726:SF4">
    <property type="entry name" value="CLAVATA3_ESR (CLE)-RELATED PROTEIN 45"/>
    <property type="match status" value="1"/>
</dbReference>
<protein>
    <submittedName>
        <fullName evidence="3">Uncharacterized protein</fullName>
    </submittedName>
</protein>
<dbReference type="EMBL" id="JBJKBG010000011">
    <property type="protein sequence ID" value="KAL3716524.1"/>
    <property type="molecule type" value="Genomic_DNA"/>
</dbReference>
<feature type="chain" id="PRO_5044812331" evidence="2">
    <location>
        <begin position="33"/>
        <end position="105"/>
    </location>
</feature>
<gene>
    <name evidence="3" type="ORF">ACJRO7_008166</name>
</gene>
<dbReference type="PANTHER" id="PTHR36726">
    <property type="entry name" value="CLAVATA3/ESR (CLE)-RELATED PROTEIN 45"/>
    <property type="match status" value="1"/>
</dbReference>
<accession>A0ABD3IQV8</accession>
<evidence type="ECO:0000256" key="1">
    <source>
        <dbReference type="SAM" id="MobiDB-lite"/>
    </source>
</evidence>
<keyword evidence="2" id="KW-0732">Signal</keyword>
<comment type="caution">
    <text evidence="3">The sequence shown here is derived from an EMBL/GenBank/DDBJ whole genome shotgun (WGS) entry which is preliminary data.</text>
</comment>
<dbReference type="Proteomes" id="UP001634007">
    <property type="component" value="Unassembled WGS sequence"/>
</dbReference>
<name>A0ABD3IQV8_EUCGL</name>
<proteinExistence type="predicted"/>
<feature type="region of interest" description="Disordered" evidence="1">
    <location>
        <begin position="79"/>
        <end position="105"/>
    </location>
</feature>
<evidence type="ECO:0000313" key="3">
    <source>
        <dbReference type="EMBL" id="KAL3716524.1"/>
    </source>
</evidence>
<dbReference type="InterPro" id="IPR038821">
    <property type="entry name" value="CLE45-like"/>
</dbReference>
<feature type="signal peptide" evidence="2">
    <location>
        <begin position="1"/>
        <end position="32"/>
    </location>
</feature>
<reference evidence="3 4" key="1">
    <citation type="submission" date="2024-11" db="EMBL/GenBank/DDBJ databases">
        <title>Chromosome-level genome assembly of Eucalyptus globulus Labill. provides insights into its genome evolution.</title>
        <authorList>
            <person name="Li X."/>
        </authorList>
    </citation>
    <scope>NUCLEOTIDE SEQUENCE [LARGE SCALE GENOMIC DNA]</scope>
    <source>
        <strain evidence="3">CL2024</strain>
        <tissue evidence="3">Fresh tender leaves</tissue>
    </source>
</reference>
<keyword evidence="4" id="KW-1185">Reference proteome</keyword>
<evidence type="ECO:0000313" key="4">
    <source>
        <dbReference type="Proteomes" id="UP001634007"/>
    </source>
</evidence>
<evidence type="ECO:0000256" key="2">
    <source>
        <dbReference type="SAM" id="SignalP"/>
    </source>
</evidence>